<reference evidence="9" key="1">
    <citation type="submission" date="2023-04" db="EMBL/GenBank/DDBJ databases">
        <title>Phytophthora fragariaefolia NBRC 109709.</title>
        <authorList>
            <person name="Ichikawa N."/>
            <person name="Sato H."/>
            <person name="Tonouchi N."/>
        </authorList>
    </citation>
    <scope>NUCLEOTIDE SEQUENCE</scope>
    <source>
        <strain evidence="9">NBRC 109709</strain>
    </source>
</reference>
<keyword evidence="4" id="KW-0255">Endonuclease</keyword>
<evidence type="ECO:0000256" key="7">
    <source>
        <dbReference type="SAM" id="MobiDB-lite"/>
    </source>
</evidence>
<comment type="caution">
    <text evidence="9">The sequence shown here is derived from an EMBL/GenBank/DDBJ whole genome shotgun (WGS) entry which is preliminary data.</text>
</comment>
<evidence type="ECO:0000256" key="6">
    <source>
        <dbReference type="ARBA" id="ARBA00022918"/>
    </source>
</evidence>
<dbReference type="Proteomes" id="UP001165121">
    <property type="component" value="Unassembled WGS sequence"/>
</dbReference>
<evidence type="ECO:0000256" key="3">
    <source>
        <dbReference type="ARBA" id="ARBA00022722"/>
    </source>
</evidence>
<feature type="domain" description="Reverse transcriptase RNase H-like" evidence="8">
    <location>
        <begin position="20"/>
        <end position="121"/>
    </location>
</feature>
<dbReference type="GO" id="GO:0004519">
    <property type="term" value="F:endonuclease activity"/>
    <property type="evidence" value="ECO:0007669"/>
    <property type="project" value="UniProtKB-KW"/>
</dbReference>
<evidence type="ECO:0000256" key="2">
    <source>
        <dbReference type="ARBA" id="ARBA00022695"/>
    </source>
</evidence>
<name>A0A9W6Y2S0_9STRA</name>
<evidence type="ECO:0000259" key="8">
    <source>
        <dbReference type="Pfam" id="PF17917"/>
    </source>
</evidence>
<organism evidence="9 10">
    <name type="scientific">Phytophthora fragariaefolia</name>
    <dbReference type="NCBI Taxonomy" id="1490495"/>
    <lineage>
        <taxon>Eukaryota</taxon>
        <taxon>Sar</taxon>
        <taxon>Stramenopiles</taxon>
        <taxon>Oomycota</taxon>
        <taxon>Peronosporomycetes</taxon>
        <taxon>Peronosporales</taxon>
        <taxon>Peronosporaceae</taxon>
        <taxon>Phytophthora</taxon>
    </lineage>
</organism>
<dbReference type="GO" id="GO:0016787">
    <property type="term" value="F:hydrolase activity"/>
    <property type="evidence" value="ECO:0007669"/>
    <property type="project" value="UniProtKB-KW"/>
</dbReference>
<dbReference type="PANTHER" id="PTHR37984">
    <property type="entry name" value="PROTEIN CBG26694"/>
    <property type="match status" value="1"/>
</dbReference>
<evidence type="ECO:0000313" key="10">
    <source>
        <dbReference type="Proteomes" id="UP001165121"/>
    </source>
</evidence>
<dbReference type="InterPro" id="IPR041373">
    <property type="entry name" value="RT_RNaseH"/>
</dbReference>
<dbReference type="InterPro" id="IPR043502">
    <property type="entry name" value="DNA/RNA_pol_sf"/>
</dbReference>
<sequence length="345" mass="39140">MAFEALRVKLAETPMLKHFDPHREPIVIVYASEWAVVAVLAQVHDGVCMPVKFTSRMLRPNELNYSMAEKEILALLRALNNGFTMLAGRTIRVLTIHTTLAWLFRWKGLQGRLSQWTAVLSPWPRTSWDGGPAMSCSTTGGIEMRVPICWPIKLYSDKRDESSLTQEEIQGLVTLNRLKEIVRPTTWDASPDLQRSMSPQPNPKRTDSPVLPVVTRSAAAQTPPPRTHVPGALQELAVQRLRLDRVRVGQDEELWIANLKRYIRGDLGSLSRREAKDCRKLAPQYEEGESGLLYYRSKGDEAAEDRDTILKLVVPETLRDDTLHHYHASHEGVHQGIGRTYQRVI</sequence>
<dbReference type="EMBL" id="BSXT01002858">
    <property type="protein sequence ID" value="GMF51285.1"/>
    <property type="molecule type" value="Genomic_DNA"/>
</dbReference>
<dbReference type="GO" id="GO:0003964">
    <property type="term" value="F:RNA-directed DNA polymerase activity"/>
    <property type="evidence" value="ECO:0007669"/>
    <property type="project" value="UniProtKB-KW"/>
</dbReference>
<keyword evidence="3" id="KW-0540">Nuclease</keyword>
<evidence type="ECO:0000256" key="4">
    <source>
        <dbReference type="ARBA" id="ARBA00022759"/>
    </source>
</evidence>
<dbReference type="Pfam" id="PF17917">
    <property type="entry name" value="RT_RNaseH"/>
    <property type="match status" value="1"/>
</dbReference>
<dbReference type="InterPro" id="IPR050951">
    <property type="entry name" value="Retrovirus_Pol_polyprotein"/>
</dbReference>
<keyword evidence="10" id="KW-1185">Reference proteome</keyword>
<dbReference type="PANTHER" id="PTHR37984:SF5">
    <property type="entry name" value="PROTEIN NYNRIN-LIKE"/>
    <property type="match status" value="1"/>
</dbReference>
<dbReference type="OrthoDB" id="139996at2759"/>
<protein>
    <submittedName>
        <fullName evidence="9">Unnamed protein product</fullName>
    </submittedName>
</protein>
<keyword evidence="6" id="KW-0695">RNA-directed DNA polymerase</keyword>
<accession>A0A9W6Y2S0</accession>
<evidence type="ECO:0000256" key="5">
    <source>
        <dbReference type="ARBA" id="ARBA00022801"/>
    </source>
</evidence>
<keyword evidence="2" id="KW-0548">Nucleotidyltransferase</keyword>
<proteinExistence type="predicted"/>
<keyword evidence="1" id="KW-0808">Transferase</keyword>
<keyword evidence="5" id="KW-0378">Hydrolase</keyword>
<dbReference type="SUPFAM" id="SSF56672">
    <property type="entry name" value="DNA/RNA polymerases"/>
    <property type="match status" value="1"/>
</dbReference>
<gene>
    <name evidence="9" type="ORF">Pfra01_002068800</name>
</gene>
<evidence type="ECO:0000313" key="9">
    <source>
        <dbReference type="EMBL" id="GMF51285.1"/>
    </source>
</evidence>
<feature type="region of interest" description="Disordered" evidence="7">
    <location>
        <begin position="189"/>
        <end position="209"/>
    </location>
</feature>
<dbReference type="AlphaFoldDB" id="A0A9W6Y2S0"/>
<evidence type="ECO:0000256" key="1">
    <source>
        <dbReference type="ARBA" id="ARBA00022679"/>
    </source>
</evidence>